<evidence type="ECO:0008006" key="3">
    <source>
        <dbReference type="Google" id="ProtNLM"/>
    </source>
</evidence>
<dbReference type="AlphaFoldDB" id="A0A5W1D4B0"/>
<comment type="caution">
    <text evidence="2">The sequence shown here is derived from an EMBL/GenBank/DDBJ whole genome shotgun (WGS) entry which is preliminary data.</text>
</comment>
<proteinExistence type="predicted"/>
<dbReference type="Gene3D" id="4.10.410.40">
    <property type="match status" value="1"/>
</dbReference>
<name>A0A5W1D4B0_SALSE</name>
<dbReference type="EMBL" id="AAMIRR010000009">
    <property type="protein sequence ID" value="EDH7529253.1"/>
    <property type="molecule type" value="Genomic_DNA"/>
</dbReference>
<reference evidence="1" key="1">
    <citation type="submission" date="2018-07" db="EMBL/GenBank/DDBJ databases">
        <authorList>
            <consortium name="NARMS: The National Antimicrobial Resistance Monitoring System"/>
        </authorList>
    </citation>
    <scope>NUCLEOTIDE SEQUENCE</scope>
    <source>
        <strain evidence="1">CVM N57491F</strain>
    </source>
</reference>
<reference evidence="2" key="2">
    <citation type="submission" date="2018-07" db="EMBL/GenBank/DDBJ databases">
        <authorList>
            <person name="Ashton P.M."/>
            <person name="Dallman T."/>
            <person name="Nair S."/>
            <person name="De Pinna E."/>
            <person name="Peters T."/>
            <person name="Grant K."/>
        </authorList>
    </citation>
    <scope>NUCLEOTIDE SEQUENCE</scope>
    <source>
        <strain evidence="2">370004</strain>
    </source>
</reference>
<dbReference type="EMBL" id="AAKJGI010000011">
    <property type="protein sequence ID" value="ECS3350815.1"/>
    <property type="molecule type" value="Genomic_DNA"/>
</dbReference>
<gene>
    <name evidence="1" type="ORF">A3030_13205</name>
    <name evidence="2" type="ORF">CB523_10535</name>
</gene>
<evidence type="ECO:0000313" key="1">
    <source>
        <dbReference type="EMBL" id="ECS3350815.1"/>
    </source>
</evidence>
<sequence length="147" mass="15949">MSSLYEKSQGTKIQITSAPVTSETADDASYLDLQCTIKEVQFTGGQKQDIDVTTLCSTEQENINGLGAQSEISLSGNFYSNPAQDALREAYDNDTTYGFKIIFPSGIGFQFLAEVRQHTWSSGTNSVVAATFSLRLKGKPQKIESGS</sequence>
<evidence type="ECO:0000313" key="2">
    <source>
        <dbReference type="EMBL" id="EDH7529253.1"/>
    </source>
</evidence>
<protein>
    <recommendedName>
        <fullName evidence="3">Phage tail protein</fullName>
    </recommendedName>
</protein>
<organism evidence="2">
    <name type="scientific">Salmonella senftenberg</name>
    <dbReference type="NCBI Taxonomy" id="28150"/>
    <lineage>
        <taxon>Bacteria</taxon>
        <taxon>Pseudomonadati</taxon>
        <taxon>Pseudomonadota</taxon>
        <taxon>Gammaproteobacteria</taxon>
        <taxon>Enterobacterales</taxon>
        <taxon>Enterobacteriaceae</taxon>
        <taxon>Salmonella</taxon>
    </lineage>
</organism>
<accession>A0A5W1D4B0</accession>